<evidence type="ECO:0000256" key="1">
    <source>
        <dbReference type="SAM" id="Phobius"/>
    </source>
</evidence>
<comment type="caution">
    <text evidence="2">The sequence shown here is derived from an EMBL/GenBank/DDBJ whole genome shotgun (WGS) entry which is preliminary data.</text>
</comment>
<keyword evidence="1" id="KW-1133">Transmembrane helix</keyword>
<organism evidence="2 3">
    <name type="scientific">Algoriphagus chordae</name>
    <dbReference type="NCBI Taxonomy" id="237019"/>
    <lineage>
        <taxon>Bacteria</taxon>
        <taxon>Pseudomonadati</taxon>
        <taxon>Bacteroidota</taxon>
        <taxon>Cytophagia</taxon>
        <taxon>Cytophagales</taxon>
        <taxon>Cyclobacteriaceae</taxon>
        <taxon>Algoriphagus</taxon>
    </lineage>
</organism>
<evidence type="ECO:0000313" key="3">
    <source>
        <dbReference type="Proteomes" id="UP000248882"/>
    </source>
</evidence>
<protein>
    <recommendedName>
        <fullName evidence="4">ATP synthase protein I</fullName>
    </recommendedName>
</protein>
<feature type="transmembrane region" description="Helical" evidence="1">
    <location>
        <begin position="96"/>
        <end position="119"/>
    </location>
</feature>
<feature type="transmembrane region" description="Helical" evidence="1">
    <location>
        <begin position="12"/>
        <end position="32"/>
    </location>
</feature>
<feature type="transmembrane region" description="Helical" evidence="1">
    <location>
        <begin position="38"/>
        <end position="59"/>
    </location>
</feature>
<evidence type="ECO:0008006" key="4">
    <source>
        <dbReference type="Google" id="ProtNLM"/>
    </source>
</evidence>
<reference evidence="2 3" key="1">
    <citation type="submission" date="2018-06" db="EMBL/GenBank/DDBJ databases">
        <title>Genomic Encyclopedia of Archaeal and Bacterial Type Strains, Phase II (KMG-II): from individual species to whole genera.</title>
        <authorList>
            <person name="Goeker M."/>
        </authorList>
    </citation>
    <scope>NUCLEOTIDE SEQUENCE [LARGE SCALE GENOMIC DNA]</scope>
    <source>
        <strain evidence="2 3">DSM 19830</strain>
    </source>
</reference>
<keyword evidence="3" id="KW-1185">Reference proteome</keyword>
<name>A0A2W7QWD5_9BACT</name>
<keyword evidence="1" id="KW-0472">Membrane</keyword>
<dbReference type="Proteomes" id="UP000248882">
    <property type="component" value="Unassembled WGS sequence"/>
</dbReference>
<gene>
    <name evidence="2" type="ORF">LV85_01896</name>
</gene>
<evidence type="ECO:0000313" key="2">
    <source>
        <dbReference type="EMBL" id="PZX52594.1"/>
    </source>
</evidence>
<keyword evidence="1" id="KW-0812">Transmembrane</keyword>
<feature type="transmembrane region" description="Helical" evidence="1">
    <location>
        <begin position="66"/>
        <end position="90"/>
    </location>
</feature>
<accession>A0A2W7QWD5</accession>
<sequence>MRLPKNMHLQFLLFSAAVAGLIGLFCVLLPDIVHEKIWNIYFFMVIMSFLISLLNGFLLKSFAENFFNIMVLAMILRFIATIVFIGIAVWPGMENIILFIADFFVVFLFYLVFDIYTFLSNLRPISK</sequence>
<dbReference type="EMBL" id="QKZT01000007">
    <property type="protein sequence ID" value="PZX52594.1"/>
    <property type="molecule type" value="Genomic_DNA"/>
</dbReference>
<proteinExistence type="predicted"/>
<dbReference type="AlphaFoldDB" id="A0A2W7QWD5"/>